<dbReference type="EMBL" id="KZ858965">
    <property type="protein sequence ID" value="RDW27251.1"/>
    <property type="molecule type" value="Genomic_DNA"/>
</dbReference>
<evidence type="ECO:0000313" key="26">
    <source>
        <dbReference type="Proteomes" id="UP000256601"/>
    </source>
</evidence>
<evidence type="ECO:0000256" key="1">
    <source>
        <dbReference type="ARBA" id="ARBA00000822"/>
    </source>
</evidence>
<dbReference type="GO" id="GO:0030246">
    <property type="term" value="F:carbohydrate binding"/>
    <property type="evidence" value="ECO:0007669"/>
    <property type="project" value="UniProtKB-KW"/>
</dbReference>
<comment type="similarity">
    <text evidence="15">Belongs to the glycosyl hydrolase 16 family. CRH1 subfamily.</text>
</comment>
<feature type="active site" description="Nucleophile" evidence="18">
    <location>
        <position position="119"/>
    </location>
</feature>
<dbReference type="Pfam" id="PF00722">
    <property type="entry name" value="Glyco_hydro_16"/>
    <property type="match status" value="1"/>
</dbReference>
<name>A0A1D8NAE2_YARLL</name>
<dbReference type="PANTHER" id="PTHR10963">
    <property type="entry name" value="GLYCOSYL HYDROLASE-RELATED"/>
    <property type="match status" value="1"/>
</dbReference>
<comment type="catalytic activity">
    <reaction evidence="1">
        <text>Random endo-hydrolysis of N-acetyl-beta-D-glucosaminide (1-&gt;4)-beta-linkages in chitin and chitodextrins.</text>
        <dbReference type="EC" id="3.2.1.14"/>
    </reaction>
</comment>
<accession>A0A1D8NAE2</accession>
<dbReference type="Proteomes" id="UP000182444">
    <property type="component" value="Chromosome 1C"/>
</dbReference>
<evidence type="ECO:0000256" key="10">
    <source>
        <dbReference type="ARBA" id="ARBA00023157"/>
    </source>
</evidence>
<keyword evidence="13" id="KW-0326">Glycosidase</keyword>
<evidence type="ECO:0000256" key="3">
    <source>
        <dbReference type="ARBA" id="ARBA00004589"/>
    </source>
</evidence>
<feature type="disulfide bond" evidence="19">
    <location>
        <begin position="22"/>
        <end position="29"/>
    </location>
</feature>
<feature type="chain" id="PRO_5033740096" description="Crh-like protein" evidence="21">
    <location>
        <begin position="17"/>
        <end position="515"/>
    </location>
</feature>
<dbReference type="OMA" id="QTPMNIH"/>
<dbReference type="InterPro" id="IPR050546">
    <property type="entry name" value="Glycosyl_Hydrlase_16"/>
</dbReference>
<dbReference type="GO" id="GO:0008843">
    <property type="term" value="F:endochitinase activity"/>
    <property type="evidence" value="ECO:0007669"/>
    <property type="project" value="UniProtKB-EC"/>
</dbReference>
<keyword evidence="10 19" id="KW-1015">Disulfide bond</keyword>
<dbReference type="PANTHER" id="PTHR10963:SF68">
    <property type="entry name" value="GLYCOSIDASE CRH1-RELATED"/>
    <property type="match status" value="1"/>
</dbReference>
<dbReference type="PROSITE" id="PS51762">
    <property type="entry name" value="GH16_2"/>
    <property type="match status" value="1"/>
</dbReference>
<protein>
    <recommendedName>
        <fullName evidence="17">Crh-like protein</fullName>
        <ecNumber evidence="17">3.2.-.-</ecNumber>
    </recommendedName>
</protein>
<dbReference type="GeneID" id="2909790"/>
<dbReference type="GO" id="GO:0031505">
    <property type="term" value="P:fungal-type cell wall organization"/>
    <property type="evidence" value="ECO:0007669"/>
    <property type="project" value="TreeGrafter"/>
</dbReference>
<evidence type="ECO:0000256" key="6">
    <source>
        <dbReference type="ARBA" id="ARBA00022679"/>
    </source>
</evidence>
<evidence type="ECO:0000313" key="25">
    <source>
        <dbReference type="Proteomes" id="UP000182444"/>
    </source>
</evidence>
<gene>
    <name evidence="24" type="ORF">B0I71DRAFT_129425</name>
    <name evidence="23" type="ORF">YALI1_C13453g</name>
</gene>
<keyword evidence="4" id="KW-0336">GPI-anchor</keyword>
<feature type="compositionally biased region" description="Low complexity" evidence="20">
    <location>
        <begin position="337"/>
        <end position="367"/>
    </location>
</feature>
<dbReference type="InterPro" id="IPR017168">
    <property type="entry name" value="CHR-like"/>
</dbReference>
<keyword evidence="5" id="KW-0328">Glycosyltransferase</keyword>
<feature type="active site" description="Nucleophile" evidence="18">
    <location>
        <position position="115"/>
    </location>
</feature>
<dbReference type="GO" id="GO:0005975">
    <property type="term" value="P:carbohydrate metabolic process"/>
    <property type="evidence" value="ECO:0007669"/>
    <property type="project" value="InterPro"/>
</dbReference>
<dbReference type="PIRSF" id="PIRSF037299">
    <property type="entry name" value="Glycosidase_CRH1_prd"/>
    <property type="match status" value="1"/>
</dbReference>
<feature type="compositionally biased region" description="Low complexity" evidence="20">
    <location>
        <begin position="377"/>
        <end position="396"/>
    </location>
</feature>
<evidence type="ECO:0000256" key="7">
    <source>
        <dbReference type="ARBA" id="ARBA00022729"/>
    </source>
</evidence>
<evidence type="ECO:0000256" key="8">
    <source>
        <dbReference type="ARBA" id="ARBA00022801"/>
    </source>
</evidence>
<dbReference type="GO" id="GO:0016757">
    <property type="term" value="F:glycosyltransferase activity"/>
    <property type="evidence" value="ECO:0007669"/>
    <property type="project" value="UniProtKB-KW"/>
</dbReference>
<feature type="compositionally biased region" description="Polar residues" evidence="20">
    <location>
        <begin position="452"/>
        <end position="478"/>
    </location>
</feature>
<evidence type="ECO:0000256" key="19">
    <source>
        <dbReference type="PIRSR" id="PIRSR037299-2"/>
    </source>
</evidence>
<dbReference type="CDD" id="cd02183">
    <property type="entry name" value="GH16_fungal_CRH1_transglycosylase"/>
    <property type="match status" value="1"/>
</dbReference>
<evidence type="ECO:0000256" key="13">
    <source>
        <dbReference type="ARBA" id="ARBA00023295"/>
    </source>
</evidence>
<evidence type="ECO:0000256" key="4">
    <source>
        <dbReference type="ARBA" id="ARBA00022622"/>
    </source>
</evidence>
<evidence type="ECO:0000256" key="12">
    <source>
        <dbReference type="ARBA" id="ARBA00023288"/>
    </source>
</evidence>
<dbReference type="VEuPathDB" id="FungiDB:YALI0_C09680g"/>
<evidence type="ECO:0000256" key="17">
    <source>
        <dbReference type="PIRNR" id="PIRNR037299"/>
    </source>
</evidence>
<proteinExistence type="inferred from homology"/>
<dbReference type="SUPFAM" id="SSF49899">
    <property type="entry name" value="Concanavalin A-like lectins/glucanases"/>
    <property type="match status" value="1"/>
</dbReference>
<feature type="region of interest" description="Disordered" evidence="20">
    <location>
        <begin position="266"/>
        <end position="403"/>
    </location>
</feature>
<dbReference type="VEuPathDB" id="FungiDB:YALI1_C13453g"/>
<keyword evidence="11" id="KW-0325">Glycoprotein</keyword>
<feature type="domain" description="GH16" evidence="22">
    <location>
        <begin position="25"/>
        <end position="223"/>
    </location>
</feature>
<dbReference type="InterPro" id="IPR013320">
    <property type="entry name" value="ConA-like_dom_sf"/>
</dbReference>
<evidence type="ECO:0000256" key="11">
    <source>
        <dbReference type="ARBA" id="ARBA00023180"/>
    </source>
</evidence>
<sequence>MFKALTTFLLATTALGQTYSTCNPLTQTCKPDPALGGAKMFDFTQEQGDWHVTFKPDRVEYTPEGVSLRVQTQGDNPTLQSDFYLMFGRVEAVIQAAPGVGIVSSFVLQSDDLDEIDLEWLGGDNTQVQTNFFVKGNTDTYDRGQFHGIGNPTGQFHTYVIEWTSEQITWTINGQVVRTLLSNDWHGFPQSPMNIRMGVWAGGDPTNNPGTIQWAGGETNYQTGPYPMLIKSVNVEDYSTGDAYEYSDRSGTWQSIKAQNGEVHPVRPAVIPPADGSKFDLVSADQGDKPSTGALQASSTQASPEASSQAPSEAPSEASSKTSSEASSVQATPSVEPTSSIPAPSTSAASSAASSAAPTTSSTLSIPVLVPGPAKNTSSAVSSSTNSSTPVTTHVTKPANRTSSTVFATVTSCKDDACKKTEVPKPVANSTVATSKPASKPASKTVLPVTSVAPTTSKPVPTQTKTEAESSASVSGVPTISQATASTTAHQANTGVVTEASFGAIAVAAFALMLI</sequence>
<evidence type="ECO:0000256" key="2">
    <source>
        <dbReference type="ARBA" id="ARBA00004196"/>
    </source>
</evidence>
<comment type="function">
    <text evidence="16">Dual chitinase/transglycosylase that plays a role in cell wall architecture. Chitinase and transglycosylase activities are coupled. Required for the polysaccharide cross-linking at the septa and the cell wall. More specifically, transfers chitin to 1,6-beta-glucan in the cell wall.</text>
</comment>
<reference evidence="23 25" key="1">
    <citation type="journal article" date="2016" name="PLoS ONE">
        <title>Sequence Assembly of Yarrowia lipolytica Strain W29/CLIB89 Shows Transposable Element Diversity.</title>
        <authorList>
            <person name="Magnan C."/>
            <person name="Yu J."/>
            <person name="Chang I."/>
            <person name="Jahn E."/>
            <person name="Kanomata Y."/>
            <person name="Wu J."/>
            <person name="Zeller M."/>
            <person name="Oakes M."/>
            <person name="Baldi P."/>
            <person name="Sandmeyer S."/>
        </authorList>
    </citation>
    <scope>NUCLEOTIDE SEQUENCE [LARGE SCALE GENOMIC DNA]</scope>
    <source>
        <strain evidence="23">CLIB89</strain>
        <strain evidence="25">CLIB89(W29)</strain>
    </source>
</reference>
<dbReference type="Proteomes" id="UP000256601">
    <property type="component" value="Unassembled WGS sequence"/>
</dbReference>
<evidence type="ECO:0000256" key="18">
    <source>
        <dbReference type="PIRSR" id="PIRSR037299-1"/>
    </source>
</evidence>
<feature type="compositionally biased region" description="Polar residues" evidence="20">
    <location>
        <begin position="428"/>
        <end position="437"/>
    </location>
</feature>
<keyword evidence="8 17" id="KW-0378">Hydrolase</keyword>
<dbReference type="AlphaFoldDB" id="A0A1D8NAE2"/>
<dbReference type="EMBL" id="CP017555">
    <property type="protein sequence ID" value="AOW02593.1"/>
    <property type="molecule type" value="Genomic_DNA"/>
</dbReference>
<keyword evidence="6" id="KW-0808">Transferase</keyword>
<feature type="region of interest" description="Disordered" evidence="20">
    <location>
        <begin position="418"/>
        <end position="479"/>
    </location>
</feature>
<evidence type="ECO:0000256" key="21">
    <source>
        <dbReference type="SAM" id="SignalP"/>
    </source>
</evidence>
<dbReference type="eggNOG" id="ENOG502QQ71">
    <property type="taxonomic scope" value="Eukaryota"/>
</dbReference>
<keyword evidence="9 17" id="KW-0472">Membrane</keyword>
<dbReference type="GO" id="GO:0098552">
    <property type="term" value="C:side of membrane"/>
    <property type="evidence" value="ECO:0007669"/>
    <property type="project" value="UniProtKB-KW"/>
</dbReference>
<evidence type="ECO:0000313" key="23">
    <source>
        <dbReference type="EMBL" id="AOW02593.1"/>
    </source>
</evidence>
<feature type="compositionally biased region" description="Low complexity" evidence="20">
    <location>
        <begin position="296"/>
        <end position="328"/>
    </location>
</feature>
<evidence type="ECO:0000256" key="14">
    <source>
        <dbReference type="ARBA" id="ARBA00023316"/>
    </source>
</evidence>
<reference evidence="24 26" key="2">
    <citation type="submission" date="2018-07" db="EMBL/GenBank/DDBJ databases">
        <title>Draft Genome Assemblies for Five Robust Yarrowia lipolytica Strains Exhibiting High Lipid Production and Pentose Sugar Utilization and Sugar Alcohol Secretion from Undetoxified Lignocellulosic Biomass Hydrolysates.</title>
        <authorList>
            <consortium name="DOE Joint Genome Institute"/>
            <person name="Walker C."/>
            <person name="Ryu S."/>
            <person name="Na H."/>
            <person name="Zane M."/>
            <person name="LaButti K."/>
            <person name="Lipzen A."/>
            <person name="Haridas S."/>
            <person name="Barry K."/>
            <person name="Grigoriev I.V."/>
            <person name="Quarterman J."/>
            <person name="Slininger P."/>
            <person name="Dien B."/>
            <person name="Trinh C.T."/>
        </authorList>
    </citation>
    <scope>NUCLEOTIDE SEQUENCE [LARGE SCALE GENOMIC DNA]</scope>
    <source>
        <strain evidence="24 26">YB392</strain>
    </source>
</reference>
<dbReference type="KEGG" id="yli:2909790"/>
<evidence type="ECO:0000256" key="5">
    <source>
        <dbReference type="ARBA" id="ARBA00022676"/>
    </source>
</evidence>
<evidence type="ECO:0000259" key="22">
    <source>
        <dbReference type="PROSITE" id="PS51762"/>
    </source>
</evidence>
<dbReference type="GO" id="GO:0009277">
    <property type="term" value="C:fungal-type cell wall"/>
    <property type="evidence" value="ECO:0007669"/>
    <property type="project" value="TreeGrafter"/>
</dbReference>
<evidence type="ECO:0000313" key="24">
    <source>
        <dbReference type="EMBL" id="RDW27251.1"/>
    </source>
</evidence>
<keyword evidence="12" id="KW-0449">Lipoprotein</keyword>
<organism evidence="23 25">
    <name type="scientific">Yarrowia lipolytica</name>
    <name type="common">Candida lipolytica</name>
    <dbReference type="NCBI Taxonomy" id="4952"/>
    <lineage>
        <taxon>Eukaryota</taxon>
        <taxon>Fungi</taxon>
        <taxon>Dikarya</taxon>
        <taxon>Ascomycota</taxon>
        <taxon>Saccharomycotina</taxon>
        <taxon>Dipodascomycetes</taxon>
        <taxon>Dipodascales</taxon>
        <taxon>Dipodascales incertae sedis</taxon>
        <taxon>Yarrowia</taxon>
    </lineage>
</organism>
<keyword evidence="7 21" id="KW-0732">Signal</keyword>
<dbReference type="EC" id="3.2.-.-" evidence="17"/>
<feature type="signal peptide" evidence="21">
    <location>
        <begin position="1"/>
        <end position="16"/>
    </location>
</feature>
<keyword evidence="24" id="KW-0430">Lectin</keyword>
<dbReference type="InterPro" id="IPR000757">
    <property type="entry name" value="Beta-glucanase-like"/>
</dbReference>
<keyword evidence="14" id="KW-0961">Cell wall biogenesis/degradation</keyword>
<evidence type="ECO:0000256" key="16">
    <source>
        <dbReference type="ARBA" id="ARBA00093308"/>
    </source>
</evidence>
<evidence type="ECO:0000256" key="15">
    <source>
        <dbReference type="ARBA" id="ARBA00038074"/>
    </source>
</evidence>
<comment type="subcellular location">
    <subcellularLocation>
        <location evidence="2">Cell envelope</location>
    </subcellularLocation>
    <subcellularLocation>
        <location evidence="3">Membrane</location>
        <topology evidence="3">Lipid-anchor</topology>
        <topology evidence="3">GPI-anchor</topology>
    </subcellularLocation>
</comment>
<evidence type="ECO:0000256" key="9">
    <source>
        <dbReference type="ARBA" id="ARBA00023136"/>
    </source>
</evidence>
<dbReference type="FunFam" id="2.60.120.200:FF:000152">
    <property type="entry name" value="Cell wall glucanase"/>
    <property type="match status" value="1"/>
</dbReference>
<dbReference type="Gene3D" id="2.60.120.200">
    <property type="match status" value="1"/>
</dbReference>
<evidence type="ECO:0000256" key="20">
    <source>
        <dbReference type="SAM" id="MobiDB-lite"/>
    </source>
</evidence>